<dbReference type="OrthoDB" id="6617147at2759"/>
<evidence type="ECO:0000256" key="6">
    <source>
        <dbReference type="ARBA" id="ARBA00022989"/>
    </source>
</evidence>
<feature type="transmembrane region" description="Helical" evidence="10">
    <location>
        <begin position="177"/>
        <end position="197"/>
    </location>
</feature>
<keyword evidence="8 10" id="KW-0675">Receptor</keyword>
<evidence type="ECO:0000256" key="5">
    <source>
        <dbReference type="ARBA" id="ARBA00022725"/>
    </source>
</evidence>
<evidence type="ECO:0000313" key="11">
    <source>
        <dbReference type="EMBL" id="AZQ24893.1"/>
    </source>
</evidence>
<evidence type="ECO:0000256" key="4">
    <source>
        <dbReference type="ARBA" id="ARBA00022692"/>
    </source>
</evidence>
<organism evidence="11">
    <name type="scientific">Aphidius gifuensis</name>
    <name type="common">Parasitoid wasp</name>
    <dbReference type="NCBI Taxonomy" id="684658"/>
    <lineage>
        <taxon>Eukaryota</taxon>
        <taxon>Metazoa</taxon>
        <taxon>Ecdysozoa</taxon>
        <taxon>Arthropoda</taxon>
        <taxon>Hexapoda</taxon>
        <taxon>Insecta</taxon>
        <taxon>Pterygota</taxon>
        <taxon>Neoptera</taxon>
        <taxon>Endopterygota</taxon>
        <taxon>Hymenoptera</taxon>
        <taxon>Apocrita</taxon>
        <taxon>Ichneumonoidea</taxon>
        <taxon>Braconidae</taxon>
        <taxon>Aphidiinae</taxon>
        <taxon>Aphidius</taxon>
    </lineage>
</organism>
<dbReference type="InterPro" id="IPR004117">
    <property type="entry name" value="7tm6_olfct_rcpt"/>
</dbReference>
<evidence type="ECO:0000256" key="9">
    <source>
        <dbReference type="ARBA" id="ARBA00023224"/>
    </source>
</evidence>
<evidence type="ECO:0000256" key="8">
    <source>
        <dbReference type="ARBA" id="ARBA00023170"/>
    </source>
</evidence>
<comment type="similarity">
    <text evidence="10">Belongs to the insect chemoreceptor superfamily. Heteromeric odorant receptor channel (TC 1.A.69) family.</text>
</comment>
<evidence type="ECO:0000256" key="3">
    <source>
        <dbReference type="ARBA" id="ARBA00022606"/>
    </source>
</evidence>
<keyword evidence="3 10" id="KW-0716">Sensory transduction</keyword>
<dbReference type="PANTHER" id="PTHR21137:SF35">
    <property type="entry name" value="ODORANT RECEPTOR 19A-RELATED"/>
    <property type="match status" value="1"/>
</dbReference>
<dbReference type="GO" id="GO:0007165">
    <property type="term" value="P:signal transduction"/>
    <property type="evidence" value="ECO:0007669"/>
    <property type="project" value="UniProtKB-KW"/>
</dbReference>
<comment type="subcellular location">
    <subcellularLocation>
        <location evidence="1 10">Cell membrane</location>
        <topology evidence="1 10">Multi-pass membrane protein</topology>
    </subcellularLocation>
</comment>
<evidence type="ECO:0000256" key="7">
    <source>
        <dbReference type="ARBA" id="ARBA00023136"/>
    </source>
</evidence>
<sequence length="388" mass="44590">MTVFETGYYKINRVSLCLCGVWPEQNSFQAYIARFLLWGGMATIMIPEYVCLYKAWVYGSFMEDFLPCIPTQLLITAVAAKYVVFAIYKKTFQDTIDKMRIDFEFFGNTPARKILKEYADKGRTRTIFYGCFLFMILTTFVVPAFLPVVLDKFRPLNETRIRLKLLDTDYGVDPDEYFVLITIHGYIASTFLVLMLWSVDSFIMIMVQHCCSLFVIVGFTLKKLDQGNKKHTEKFENDVLINALQVHQQAIEFADFIEASLKNMYGIVIIENMLAISITGLETIKQMDQTDQAMRFAAFAFGQMVHLFFNSLPGQELVDHSTGLFDLVYDCQWESLSIKSKKKILLILMRSAKPKSLTAGGFYELNLQHCGEVLKTSMSYLTVLTSMR</sequence>
<reference evidence="11" key="1">
    <citation type="journal article" date="2018" name="Front. Physiol.">
        <title>Differential Expression Analysis of Olfactory Genes Based on a Combination of Sequencing Platforms and Behavioral Investigations in Aphidius gifuensis.</title>
        <authorList>
            <person name="Fan J."/>
            <person name="Zhang Q."/>
            <person name="Xu Q."/>
            <person name="Xue W."/>
            <person name="Han Z."/>
            <person name="Sun J."/>
            <person name="Chen J."/>
        </authorList>
    </citation>
    <scope>NUCLEOTIDE SEQUENCE</scope>
</reference>
<dbReference type="GO" id="GO:0005549">
    <property type="term" value="F:odorant binding"/>
    <property type="evidence" value="ECO:0007669"/>
    <property type="project" value="InterPro"/>
</dbReference>
<keyword evidence="6 10" id="KW-1133">Transmembrane helix</keyword>
<keyword evidence="9 10" id="KW-0807">Transducer</keyword>
<dbReference type="GO" id="GO:0005886">
    <property type="term" value="C:plasma membrane"/>
    <property type="evidence" value="ECO:0007669"/>
    <property type="project" value="UniProtKB-SubCell"/>
</dbReference>
<protein>
    <recommendedName>
        <fullName evidence="10">Odorant receptor</fullName>
    </recommendedName>
</protein>
<keyword evidence="5 10" id="KW-0552">Olfaction</keyword>
<keyword evidence="7 10" id="KW-0472">Membrane</keyword>
<dbReference type="AlphaFoldDB" id="A0A3S5HSS0"/>
<keyword evidence="4 10" id="KW-0812">Transmembrane</keyword>
<comment type="caution">
    <text evidence="10">Lacks conserved residue(s) required for the propagation of feature annotation.</text>
</comment>
<name>A0A3S5HSS0_APHGI</name>
<proteinExistence type="evidence at transcript level"/>
<feature type="transmembrane region" description="Helical" evidence="10">
    <location>
        <begin position="127"/>
        <end position="150"/>
    </location>
</feature>
<dbReference type="Pfam" id="PF02949">
    <property type="entry name" value="7tm_6"/>
    <property type="match status" value="1"/>
</dbReference>
<evidence type="ECO:0000256" key="10">
    <source>
        <dbReference type="RuleBase" id="RU351113"/>
    </source>
</evidence>
<feature type="transmembrane region" description="Helical" evidence="10">
    <location>
        <begin position="65"/>
        <end position="88"/>
    </location>
</feature>
<dbReference type="PANTHER" id="PTHR21137">
    <property type="entry name" value="ODORANT RECEPTOR"/>
    <property type="match status" value="1"/>
</dbReference>
<keyword evidence="2" id="KW-1003">Cell membrane</keyword>
<dbReference type="EMBL" id="MK048952">
    <property type="protein sequence ID" value="AZQ24893.1"/>
    <property type="molecule type" value="mRNA"/>
</dbReference>
<dbReference type="GO" id="GO:0004984">
    <property type="term" value="F:olfactory receptor activity"/>
    <property type="evidence" value="ECO:0007669"/>
    <property type="project" value="InterPro"/>
</dbReference>
<evidence type="ECO:0000256" key="2">
    <source>
        <dbReference type="ARBA" id="ARBA00022475"/>
    </source>
</evidence>
<accession>A0A3S5HSS0</accession>
<feature type="transmembrane region" description="Helical" evidence="10">
    <location>
        <begin position="31"/>
        <end position="53"/>
    </location>
</feature>
<evidence type="ECO:0000256" key="1">
    <source>
        <dbReference type="ARBA" id="ARBA00004651"/>
    </source>
</evidence>